<evidence type="ECO:0008006" key="3">
    <source>
        <dbReference type="Google" id="ProtNLM"/>
    </source>
</evidence>
<protein>
    <recommendedName>
        <fullName evidence="3">Integrator complex subunit 5 C-terminal domain-containing protein</fullName>
    </recommendedName>
</protein>
<dbReference type="RefSeq" id="XP_018293304.1">
    <property type="nucleotide sequence ID" value="XM_018435428.1"/>
</dbReference>
<proteinExistence type="predicted"/>
<dbReference type="VEuPathDB" id="FungiDB:PHYBLDRAFT_166524"/>
<gene>
    <name evidence="1" type="ORF">PHYBLDRAFT_166524</name>
</gene>
<keyword evidence="2" id="KW-1185">Reference proteome</keyword>
<reference evidence="2" key="1">
    <citation type="submission" date="2015-06" db="EMBL/GenBank/DDBJ databases">
        <title>Expansion of signal transduction pathways in fungi by whole-genome duplication.</title>
        <authorList>
            <consortium name="DOE Joint Genome Institute"/>
            <person name="Corrochano L.M."/>
            <person name="Kuo A."/>
            <person name="Marcet-Houben M."/>
            <person name="Polaino S."/>
            <person name="Salamov A."/>
            <person name="Villalobos J.M."/>
            <person name="Alvarez M.I."/>
            <person name="Avalos J."/>
            <person name="Benito E.P."/>
            <person name="Benoit I."/>
            <person name="Burger G."/>
            <person name="Camino L.P."/>
            <person name="Canovas D."/>
            <person name="Cerda-Olmedo E."/>
            <person name="Cheng J.-F."/>
            <person name="Dominguez A."/>
            <person name="Elias M."/>
            <person name="Eslava A.P."/>
            <person name="Glaser F."/>
            <person name="Grimwood J."/>
            <person name="Gutierrez G."/>
            <person name="Heitman J."/>
            <person name="Henrissat B."/>
            <person name="Iturriaga E.A."/>
            <person name="Lang B.F."/>
            <person name="Lavin J.L."/>
            <person name="Lee S."/>
            <person name="Li W."/>
            <person name="Lindquist E."/>
            <person name="Lopez-Garcia S."/>
            <person name="Luque E.M."/>
            <person name="Marcos A.T."/>
            <person name="Martin J."/>
            <person name="McCluskey K."/>
            <person name="Medina H.R."/>
            <person name="Miralles-Duran A."/>
            <person name="Miyazaki A."/>
            <person name="Munoz-Torres E."/>
            <person name="Oguiza J.A."/>
            <person name="Ohm R."/>
            <person name="Olmedo M."/>
            <person name="Orejas M."/>
            <person name="Ortiz-Castellanos L."/>
            <person name="Pisabarro A.G."/>
            <person name="Rodriguez-Romero J."/>
            <person name="Ruiz-Herrera J."/>
            <person name="Ruiz-Vazquez R."/>
            <person name="Sanz C."/>
            <person name="Schackwitz W."/>
            <person name="Schmutz J."/>
            <person name="Shahriari M."/>
            <person name="Shelest E."/>
            <person name="Silva-Franco F."/>
            <person name="Soanes D."/>
            <person name="Syed K."/>
            <person name="Tagua V.G."/>
            <person name="Talbot N.J."/>
            <person name="Thon M."/>
            <person name="De vries R.P."/>
            <person name="Wiebenga A."/>
            <person name="Yadav J.S."/>
            <person name="Braun E.L."/>
            <person name="Baker S."/>
            <person name="Garre V."/>
            <person name="Horwitz B."/>
            <person name="Torres-Martinez S."/>
            <person name="Idnurm A."/>
            <person name="Herrera-Estrella A."/>
            <person name="Gabaldon T."/>
            <person name="Grigoriev I.V."/>
        </authorList>
    </citation>
    <scope>NUCLEOTIDE SEQUENCE [LARGE SCALE GENOMIC DNA]</scope>
    <source>
        <strain evidence="2">NRRL 1555(-)</strain>
    </source>
</reference>
<dbReference type="Proteomes" id="UP000077315">
    <property type="component" value="Unassembled WGS sequence"/>
</dbReference>
<dbReference type="AlphaFoldDB" id="A0A167N7W0"/>
<dbReference type="GeneID" id="28996334"/>
<evidence type="ECO:0000313" key="2">
    <source>
        <dbReference type="Proteomes" id="UP000077315"/>
    </source>
</evidence>
<dbReference type="InParanoid" id="A0A167N7W0"/>
<organism evidence="1 2">
    <name type="scientific">Phycomyces blakesleeanus (strain ATCC 8743b / DSM 1359 / FGSC 10004 / NBRC 33097 / NRRL 1555)</name>
    <dbReference type="NCBI Taxonomy" id="763407"/>
    <lineage>
        <taxon>Eukaryota</taxon>
        <taxon>Fungi</taxon>
        <taxon>Fungi incertae sedis</taxon>
        <taxon>Mucoromycota</taxon>
        <taxon>Mucoromycotina</taxon>
        <taxon>Mucoromycetes</taxon>
        <taxon>Mucorales</taxon>
        <taxon>Phycomycetaceae</taxon>
        <taxon>Phycomyces</taxon>
    </lineage>
</organism>
<dbReference type="STRING" id="763407.A0A167N7W0"/>
<sequence length="852" mass="96841">MVWPLILDADLESLTNEIQQLPTNSSSELFNDAQISVYLSIKKLKIYLPNDGKKLITWAYTVLSKRIPKNDAKSNTAKNITHIMRDKINRAMVELISESVAFLEATRERALDTLFNLVTTSVESTNTMSWLICFTINGRPSLLIPRLHQYLIRGLKVHQNPFMDSGLEHCTDEQKKLAILGSKVFAYLLEQQNTIARKSVINLFEEYFAQMHTRQNHSMELDTTSSACWTEIFKRLVENDSAGTMFMYERDSEYSRIYTPAGREISIVSVFPQWLSNVAFSKDSLIMKHALDVAVMLDTMAYDPRLNLAHLIPAGDKSILDSMRPSFDQLDLQPSSIDLVNWTISILESKSHVRGTDSLKIALFLMQLIIFKCDTEEKAAEMLVSIITQLDKPNAKTESSSGTRYLVLNLVASAETKWPNVFQVVLEKIFSHAIALHIADSEGSVSVEKILGNLAMLFEETGEAYGPDGTRPGFSSFQMYIVDHWQQVLLLFVSHPSMECRAMGYRVLANSKLWEHTGSNIQPIQISKMLTEAWFRHMKHRFLRITPQEREEEVSVLEELERLSKETRVVVGCCQTLVLAKSILCLALDCIMQGALEIFPAVDPNVLQREKTNLLDKVRENKSATEIRSQPVNRPPRFITTTDLLNGELDFRDKTYIDNIERTASLFYSFRDSKDTTRDHPALFLIIEQCSAIAGSPINDTTRSILVYFIAFWHMPEVAKETTTLKYATQLEETCRIMMLLKAHLPLPLQPAYKIFAFVSAQDLGDILYQAIWPYIRWHPSASDMDIPGLGPTAAPSQDTLRTESELTNQCMKKLALVYNRRLKKLECAPLWHAALQQVGRDLSLDVNETTA</sequence>
<accession>A0A167N7W0</accession>
<dbReference type="OrthoDB" id="69088at2759"/>
<dbReference type="EMBL" id="KV440977">
    <property type="protein sequence ID" value="OAD75264.1"/>
    <property type="molecule type" value="Genomic_DNA"/>
</dbReference>
<name>A0A167N7W0_PHYB8</name>
<evidence type="ECO:0000313" key="1">
    <source>
        <dbReference type="EMBL" id="OAD75264.1"/>
    </source>
</evidence>